<dbReference type="EMBL" id="JBHULX010000039">
    <property type="protein sequence ID" value="MFD2592765.1"/>
    <property type="molecule type" value="Genomic_DNA"/>
</dbReference>
<protein>
    <submittedName>
        <fullName evidence="4">NAD(P)/FAD-dependent oxidoreductase</fullName>
        <ecNumber evidence="4">1.-.-.-</ecNumber>
    </submittedName>
</protein>
<dbReference type="PANTHER" id="PTHR13847">
    <property type="entry name" value="SARCOSINE DEHYDROGENASE-RELATED"/>
    <property type="match status" value="1"/>
</dbReference>
<evidence type="ECO:0000256" key="2">
    <source>
        <dbReference type="SAM" id="Phobius"/>
    </source>
</evidence>
<evidence type="ECO:0000313" key="5">
    <source>
        <dbReference type="Proteomes" id="UP001597459"/>
    </source>
</evidence>
<proteinExistence type="predicted"/>
<gene>
    <name evidence="4" type="ORF">ACFSTE_18150</name>
</gene>
<dbReference type="SUPFAM" id="SSF51905">
    <property type="entry name" value="FAD/NAD(P)-binding domain"/>
    <property type="match status" value="1"/>
</dbReference>
<keyword evidence="2" id="KW-0472">Membrane</keyword>
<comment type="caution">
    <text evidence="4">The sequence shown here is derived from an EMBL/GenBank/DDBJ whole genome shotgun (WGS) entry which is preliminary data.</text>
</comment>
<dbReference type="PANTHER" id="PTHR13847:SF287">
    <property type="entry name" value="FAD-DEPENDENT OXIDOREDUCTASE DOMAIN-CONTAINING PROTEIN 1"/>
    <property type="match status" value="1"/>
</dbReference>
<dbReference type="Pfam" id="PF01266">
    <property type="entry name" value="DAO"/>
    <property type="match status" value="1"/>
</dbReference>
<evidence type="ECO:0000313" key="4">
    <source>
        <dbReference type="EMBL" id="MFD2592765.1"/>
    </source>
</evidence>
<sequence>MTKKERITICGAGIAGVATAYYLLQKSRNLEVLLIDKQQPLSFTTSKSGENFRDYWPQECMRLLCNRSIALMESLLETHGEASFEMKKTGYQFVSHHQDAPIFDASGKNHAKNHVQLLTDQKEIKNRHSYLDSGIEKVVTIVNAGAIDVYAMGSLLIKEINKRGGIFYSGEIQRIVKTRGTYDIHLDTNEVIATDKIIIAAGPFINHIAAMLGMSFPISNTMQHKFVIPDPYHCIPEDMPFTIYADAQHLSWTDEEKRFFSAEEQFKWLLQKFPGGLHIKPDGGGRIKMGWAFQTRKEHPHWTPQYTFSHFPNVVLKGASRFIPALSEYENQLPTPLTQYSGYYTRTEENWPLIGPTERTNVFVVGALAGFGTMTACGAGELCANHVLGETSLPVYSDYFHPSRYHNSSMIREMKLSMSDGQL</sequence>
<feature type="transmembrane region" description="Helical" evidence="2">
    <location>
        <begin position="7"/>
        <end position="24"/>
    </location>
</feature>
<dbReference type="Gene3D" id="3.30.9.10">
    <property type="entry name" value="D-Amino Acid Oxidase, subunit A, domain 2"/>
    <property type="match status" value="1"/>
</dbReference>
<keyword evidence="2" id="KW-1133">Transmembrane helix</keyword>
<keyword evidence="1 4" id="KW-0560">Oxidoreductase</keyword>
<dbReference type="GO" id="GO:0016491">
    <property type="term" value="F:oxidoreductase activity"/>
    <property type="evidence" value="ECO:0007669"/>
    <property type="project" value="UniProtKB-KW"/>
</dbReference>
<feature type="domain" description="FAD dependent oxidoreductase" evidence="3">
    <location>
        <begin position="6"/>
        <end position="384"/>
    </location>
</feature>
<keyword evidence="2" id="KW-0812">Transmembrane</keyword>
<evidence type="ECO:0000259" key="3">
    <source>
        <dbReference type="Pfam" id="PF01266"/>
    </source>
</evidence>
<dbReference type="EC" id="1.-.-.-" evidence="4"/>
<dbReference type="RefSeq" id="WP_378254862.1">
    <property type="nucleotide sequence ID" value="NZ_JBHSJV010000001.1"/>
</dbReference>
<keyword evidence="5" id="KW-1185">Reference proteome</keyword>
<dbReference type="Gene3D" id="3.50.50.60">
    <property type="entry name" value="FAD/NAD(P)-binding domain"/>
    <property type="match status" value="1"/>
</dbReference>
<dbReference type="Proteomes" id="UP001597459">
    <property type="component" value="Unassembled WGS sequence"/>
</dbReference>
<evidence type="ECO:0000256" key="1">
    <source>
        <dbReference type="ARBA" id="ARBA00023002"/>
    </source>
</evidence>
<organism evidence="4 5">
    <name type="scientific">Aquimarina hainanensis</name>
    <dbReference type="NCBI Taxonomy" id="1578017"/>
    <lineage>
        <taxon>Bacteria</taxon>
        <taxon>Pseudomonadati</taxon>
        <taxon>Bacteroidota</taxon>
        <taxon>Flavobacteriia</taxon>
        <taxon>Flavobacteriales</taxon>
        <taxon>Flavobacteriaceae</taxon>
        <taxon>Aquimarina</taxon>
    </lineage>
</organism>
<reference evidence="5" key="1">
    <citation type="journal article" date="2019" name="Int. J. Syst. Evol. Microbiol.">
        <title>The Global Catalogue of Microorganisms (GCM) 10K type strain sequencing project: providing services to taxonomists for standard genome sequencing and annotation.</title>
        <authorList>
            <consortium name="The Broad Institute Genomics Platform"/>
            <consortium name="The Broad Institute Genome Sequencing Center for Infectious Disease"/>
            <person name="Wu L."/>
            <person name="Ma J."/>
        </authorList>
    </citation>
    <scope>NUCLEOTIDE SEQUENCE [LARGE SCALE GENOMIC DNA]</scope>
    <source>
        <strain evidence="5">KCTC 42423</strain>
    </source>
</reference>
<name>A0ABW5NBD7_9FLAO</name>
<accession>A0ABW5NBD7</accession>
<dbReference type="InterPro" id="IPR006076">
    <property type="entry name" value="FAD-dep_OxRdtase"/>
</dbReference>
<dbReference type="InterPro" id="IPR036188">
    <property type="entry name" value="FAD/NAD-bd_sf"/>
</dbReference>